<dbReference type="SUPFAM" id="SSF89623">
    <property type="entry name" value="Ribose/Galactose isomerase RpiB/AlsB"/>
    <property type="match status" value="1"/>
</dbReference>
<protein>
    <submittedName>
        <fullName evidence="3">Ribose 5-phosphate isomerase B</fullName>
        <ecNumber evidence="3">5.3.1.6</ecNumber>
    </submittedName>
</protein>
<dbReference type="PIRSF" id="PIRSF005384">
    <property type="entry name" value="RpiB_LacA_B"/>
    <property type="match status" value="1"/>
</dbReference>
<dbReference type="GO" id="GO:0004751">
    <property type="term" value="F:ribose-5-phosphate isomerase activity"/>
    <property type="evidence" value="ECO:0007669"/>
    <property type="project" value="UniProtKB-EC"/>
</dbReference>
<evidence type="ECO:0000313" key="3">
    <source>
        <dbReference type="EMBL" id="MDM8201803.1"/>
    </source>
</evidence>
<sequence length="144" mass="15785">MRIVVGSDHGGFELKEELKKRLMDQGHEVLDVGCHDKNMVDYPMIAVDLCKVLLAQGQDFGLLCCGTGIGISIAANKVKGIRAALCTDCYSARMAKEHNNANVIAFGGRTVGIEHAWAMVQAYMAAEFQHGIHEPRVKMIDEIQ</sequence>
<accession>A0ABT7UU20</accession>
<dbReference type="Proteomes" id="UP001529380">
    <property type="component" value="Unassembled WGS sequence"/>
</dbReference>
<dbReference type="RefSeq" id="WP_270912572.1">
    <property type="nucleotide sequence ID" value="NZ_JAUDCL010000020.1"/>
</dbReference>
<gene>
    <name evidence="3" type="primary">rpiB</name>
    <name evidence="3" type="ORF">QUW08_10960</name>
</gene>
<dbReference type="NCBIfam" id="TIGR01120">
    <property type="entry name" value="rpiB"/>
    <property type="match status" value="1"/>
</dbReference>
<evidence type="ECO:0000313" key="4">
    <source>
        <dbReference type="Proteomes" id="UP001529380"/>
    </source>
</evidence>
<dbReference type="Pfam" id="PF02502">
    <property type="entry name" value="LacAB_rpiB"/>
    <property type="match status" value="1"/>
</dbReference>
<reference evidence="4" key="1">
    <citation type="submission" date="2023-06" db="EMBL/GenBank/DDBJ databases">
        <title>Identification and characterization of horizontal gene transfer across gut microbiota members of farm animals based on homology search.</title>
        <authorList>
            <person name="Zeman M."/>
            <person name="Kubasova T."/>
            <person name="Jahodarova E."/>
            <person name="Nykrynova M."/>
            <person name="Rychlik I."/>
        </authorList>
    </citation>
    <scope>NUCLEOTIDE SEQUENCE [LARGE SCALE GENOMIC DNA]</scope>
    <source>
        <strain evidence="4">ET340</strain>
    </source>
</reference>
<dbReference type="InterPro" id="IPR004785">
    <property type="entry name" value="RpiB"/>
</dbReference>
<reference evidence="3 4" key="2">
    <citation type="submission" date="2023-06" db="EMBL/GenBank/DDBJ databases">
        <title>Identification and characterization of horizontal gene transfer across gut microbiota members of farm animals based on homology search.</title>
        <authorList>
            <person name="Schwarzerova J."/>
            <person name="Nykrynova M."/>
            <person name="Jureckova K."/>
            <person name="Cejkova D."/>
            <person name="Rychlik I."/>
        </authorList>
    </citation>
    <scope>NUCLEOTIDE SEQUENCE [LARGE SCALE GENOMIC DNA]</scope>
    <source>
        <strain evidence="3 4">ET340</strain>
    </source>
</reference>
<dbReference type="Gene3D" id="3.40.1400.10">
    <property type="entry name" value="Sugar-phosphate isomerase, RpiB/LacA/LacB"/>
    <property type="match status" value="1"/>
</dbReference>
<dbReference type="EC" id="5.3.1.6" evidence="3"/>
<name>A0ABT7UU20_9FIRM</name>
<dbReference type="InterPro" id="IPR036569">
    <property type="entry name" value="RpiB_LacA_LacB_sf"/>
</dbReference>
<evidence type="ECO:0000256" key="1">
    <source>
        <dbReference type="ARBA" id="ARBA00008754"/>
    </source>
</evidence>
<proteinExistence type="inferred from homology"/>
<keyword evidence="2 3" id="KW-0413">Isomerase</keyword>
<organism evidence="3 4">
    <name type="scientific">Allofournierella massiliensis</name>
    <dbReference type="NCBI Taxonomy" id="1650663"/>
    <lineage>
        <taxon>Bacteria</taxon>
        <taxon>Bacillati</taxon>
        <taxon>Bacillota</taxon>
        <taxon>Clostridia</taxon>
        <taxon>Eubacteriales</taxon>
        <taxon>Oscillospiraceae</taxon>
        <taxon>Allofournierella</taxon>
    </lineage>
</organism>
<keyword evidence="4" id="KW-1185">Reference proteome</keyword>
<comment type="similarity">
    <text evidence="1">Belongs to the LacAB/RpiB family.</text>
</comment>
<comment type="caution">
    <text evidence="3">The sequence shown here is derived from an EMBL/GenBank/DDBJ whole genome shotgun (WGS) entry which is preliminary data.</text>
</comment>
<dbReference type="InterPro" id="IPR003500">
    <property type="entry name" value="RpiB_LacA_LacB"/>
</dbReference>
<dbReference type="NCBIfam" id="TIGR00689">
    <property type="entry name" value="rpiB_lacA_lacB"/>
    <property type="match status" value="1"/>
</dbReference>
<dbReference type="EMBL" id="JAUDCL010000020">
    <property type="protein sequence ID" value="MDM8201803.1"/>
    <property type="molecule type" value="Genomic_DNA"/>
</dbReference>
<dbReference type="PANTHER" id="PTHR30345">
    <property type="entry name" value="RIBOSE-5-PHOSPHATE ISOMERASE B"/>
    <property type="match status" value="1"/>
</dbReference>
<reference evidence="3 4" key="3">
    <citation type="submission" date="2023-06" db="EMBL/GenBank/DDBJ databases">
        <authorList>
            <person name="Zeman M."/>
            <person name="Kubasova T."/>
            <person name="Jahodarova E."/>
            <person name="Nykrynova M."/>
            <person name="Rychlik I."/>
        </authorList>
    </citation>
    <scope>NUCLEOTIDE SEQUENCE [LARGE SCALE GENOMIC DNA]</scope>
    <source>
        <strain evidence="3 4">ET340</strain>
    </source>
</reference>
<dbReference type="NCBIfam" id="NF004051">
    <property type="entry name" value="PRK05571.1"/>
    <property type="match status" value="1"/>
</dbReference>
<dbReference type="PANTHER" id="PTHR30345:SF0">
    <property type="entry name" value="DNA DAMAGE-REPAIR_TOLERATION PROTEIN DRT102"/>
    <property type="match status" value="1"/>
</dbReference>
<evidence type="ECO:0000256" key="2">
    <source>
        <dbReference type="ARBA" id="ARBA00023235"/>
    </source>
</evidence>